<feature type="compositionally biased region" description="Low complexity" evidence="1">
    <location>
        <begin position="45"/>
        <end position="56"/>
    </location>
</feature>
<feature type="compositionally biased region" description="Low complexity" evidence="1">
    <location>
        <begin position="477"/>
        <end position="499"/>
    </location>
</feature>
<dbReference type="RefSeq" id="WP_236118709.1">
    <property type="nucleotide sequence ID" value="NZ_JAKGSI010000003.1"/>
</dbReference>
<dbReference type="Proteomes" id="UP001139336">
    <property type="component" value="Unassembled WGS sequence"/>
</dbReference>
<evidence type="ECO:0000313" key="3">
    <source>
        <dbReference type="EMBL" id="MCF4006884.1"/>
    </source>
</evidence>
<dbReference type="PANTHER" id="PTHR30290:SF65">
    <property type="entry name" value="MONOACYL PHOSPHATIDYLINOSITOL TETRAMANNOSIDE-BINDING PROTEIN LPQW-RELATED"/>
    <property type="match status" value="1"/>
</dbReference>
<dbReference type="InterPro" id="IPR000914">
    <property type="entry name" value="SBP_5_dom"/>
</dbReference>
<proteinExistence type="predicted"/>
<feature type="compositionally biased region" description="Low complexity" evidence="1">
    <location>
        <begin position="581"/>
        <end position="591"/>
    </location>
</feature>
<protein>
    <submittedName>
        <fullName evidence="3">ABC transporter family substrate-binding protein</fullName>
    </submittedName>
</protein>
<evidence type="ECO:0000256" key="1">
    <source>
        <dbReference type="SAM" id="MobiDB-lite"/>
    </source>
</evidence>
<evidence type="ECO:0000259" key="2">
    <source>
        <dbReference type="Pfam" id="PF00496"/>
    </source>
</evidence>
<dbReference type="SUPFAM" id="SSF53850">
    <property type="entry name" value="Periplasmic binding protein-like II"/>
    <property type="match status" value="1"/>
</dbReference>
<reference evidence="3" key="1">
    <citation type="submission" date="2022-01" db="EMBL/GenBank/DDBJ databases">
        <title>Corynebacterium sp. nov isolated from isolated from the feces of the greater white-fronted geese (Anser albifrons) at Poyang Lake, PR China.</title>
        <authorList>
            <person name="Liu Q."/>
        </authorList>
    </citation>
    <scope>NUCLEOTIDE SEQUENCE</scope>
    <source>
        <strain evidence="3">JCM 32435</strain>
    </source>
</reference>
<sequence length="601" mass="63779">MTHPTVSPSTRPGGARPLTRCGVLLLSTILLGGCMANPGPPPIEEPQAQEAEAPAPEAEKPAREDAPDDSRPDISVGVDPLVNGVNPHLMSDDCALVASLADAIFPSVYVDGHLNEDLVSSVKEIEPAPGAQSTVRYILRPEAQWSDGTPITGADFRYLWEGILHTPGAKDSAVYRSVSDLRVGNNGLQVDVDFSSPVGDLSRLFQHLLPAHVLGDTANFGQALRKGVPAAGGRFLVANLDQQRGLITLHRNDRYWGKNPASVERIQLVEMRDPLSGAEQLRTGQISLVDMTPQETSVDTFGLIPHTQVRTYRTARQLRLVYNVRSPLTRLRVRRAALSSVLDTDVLARLAAGRSSSLAAAGESEVAAASSGIDEDTRAHSLRELASESAERPFVIGADPADASSLSAARAAVDILKNAGIEAQVRSATLEELSGTLLPGGSVDAVMTWQDINGDPVSVASRYQCAGGTSPAAAEQPSETPTASPETTTPRPSPSSLPRFENLSGFCDEGLDAHLAELLAAPGSRSEGEELATEVEETEHLSLPILRETRVMALGHGMVGPDPDLERWPTGLSSLATWQRAESSTATSTASPEERENSGED</sequence>
<feature type="compositionally biased region" description="Basic and acidic residues" evidence="1">
    <location>
        <begin position="57"/>
        <end position="72"/>
    </location>
</feature>
<comment type="caution">
    <text evidence="3">The sequence shown here is derived from an EMBL/GenBank/DDBJ whole genome shotgun (WGS) entry which is preliminary data.</text>
</comment>
<organism evidence="3 4">
    <name type="scientific">Corynebacterium uropygiale</name>
    <dbReference type="NCBI Taxonomy" id="1775911"/>
    <lineage>
        <taxon>Bacteria</taxon>
        <taxon>Bacillati</taxon>
        <taxon>Actinomycetota</taxon>
        <taxon>Actinomycetes</taxon>
        <taxon>Mycobacteriales</taxon>
        <taxon>Corynebacteriaceae</taxon>
        <taxon>Corynebacterium</taxon>
    </lineage>
</organism>
<feature type="region of interest" description="Disordered" evidence="1">
    <location>
        <begin position="463"/>
        <end position="504"/>
    </location>
</feature>
<dbReference type="GO" id="GO:1904680">
    <property type="term" value="F:peptide transmembrane transporter activity"/>
    <property type="evidence" value="ECO:0007669"/>
    <property type="project" value="TreeGrafter"/>
</dbReference>
<feature type="domain" description="Solute-binding protein family 5" evidence="2">
    <location>
        <begin position="133"/>
        <end position="463"/>
    </location>
</feature>
<dbReference type="InterPro" id="IPR039424">
    <property type="entry name" value="SBP_5"/>
</dbReference>
<dbReference type="Gene3D" id="3.10.105.10">
    <property type="entry name" value="Dipeptide-binding Protein, Domain 3"/>
    <property type="match status" value="1"/>
</dbReference>
<dbReference type="Gene3D" id="3.40.190.10">
    <property type="entry name" value="Periplasmic binding protein-like II"/>
    <property type="match status" value="1"/>
</dbReference>
<dbReference type="CDD" id="cd08501">
    <property type="entry name" value="PBP2_Lpqw"/>
    <property type="match status" value="1"/>
</dbReference>
<accession>A0A9X1QSS4</accession>
<dbReference type="Gene3D" id="3.90.76.10">
    <property type="entry name" value="Dipeptide-binding Protein, Domain 1"/>
    <property type="match status" value="1"/>
</dbReference>
<dbReference type="EMBL" id="JAKGSI010000003">
    <property type="protein sequence ID" value="MCF4006884.1"/>
    <property type="molecule type" value="Genomic_DNA"/>
</dbReference>
<name>A0A9X1QSS4_9CORY</name>
<dbReference type="Pfam" id="PF00496">
    <property type="entry name" value="SBP_bac_5"/>
    <property type="match status" value="1"/>
</dbReference>
<dbReference type="AlphaFoldDB" id="A0A9X1QSS4"/>
<feature type="compositionally biased region" description="Basic and acidic residues" evidence="1">
    <location>
        <begin position="592"/>
        <end position="601"/>
    </location>
</feature>
<evidence type="ECO:0000313" key="4">
    <source>
        <dbReference type="Proteomes" id="UP001139336"/>
    </source>
</evidence>
<feature type="region of interest" description="Disordered" evidence="1">
    <location>
        <begin position="562"/>
        <end position="601"/>
    </location>
</feature>
<dbReference type="PANTHER" id="PTHR30290">
    <property type="entry name" value="PERIPLASMIC BINDING COMPONENT OF ABC TRANSPORTER"/>
    <property type="match status" value="1"/>
</dbReference>
<keyword evidence="4" id="KW-1185">Reference proteome</keyword>
<feature type="region of interest" description="Disordered" evidence="1">
    <location>
        <begin position="37"/>
        <end position="75"/>
    </location>
</feature>
<dbReference type="GO" id="GO:0015833">
    <property type="term" value="P:peptide transport"/>
    <property type="evidence" value="ECO:0007669"/>
    <property type="project" value="TreeGrafter"/>
</dbReference>
<gene>
    <name evidence="3" type="ORF">L1O03_06790</name>
</gene>